<sequence length="411" mass="43574">MVSTRRSGQRQETTPEPQQQAQDSPGPSGTSSQRSGGRAAAGRGKGAAKAATAKKLEPIEEDTAHHGADKQQAEPAGSQPEAAEGPMSSTQDEERRQSGAAASARDNHAAAPATQTTRRGQPGPTTVPATAPARAAAPPGRAAASSKQPAPQQLKAQPLHDSGSDDDSDDGDDILGPNLMGQLASSLRAALQARAGTREDSPAPEAARGGSDAGASGREEAKLGLECDPAAIRWQPEVKPGPELVKGPVRVAPGVGAEKEKGLAKKVLAPPRTGKTGESSATAGAAAAPQAWYKLPETRITDEVKTELRLLRLRGAYDPKRFYKSFDETKFPKHFQIGTVMDNPTDFYSSRLTARERGTSITQELLADPAVEASRKKRYNRLQADAHKYQKVKKRKTDLKRDAPKPKRPKH</sequence>
<comment type="subcellular location">
    <subcellularLocation>
        <location evidence="1">Nucleus</location>
        <location evidence="1">Nucleolus</location>
    </subcellularLocation>
</comment>
<dbReference type="PANTHER" id="PTHR21686:SF12">
    <property type="entry name" value="DEOXYNUCLEOTIDYLTRANSFERASE TERMINAL-INTERACTING PROTEIN 2"/>
    <property type="match status" value="1"/>
</dbReference>
<feature type="region of interest" description="Disordered" evidence="3">
    <location>
        <begin position="377"/>
        <end position="411"/>
    </location>
</feature>
<gene>
    <name evidence="5" type="ORF">HXX76_002433</name>
</gene>
<dbReference type="PANTHER" id="PTHR21686">
    <property type="entry name" value="DEOXYNUCLEOTIDYLTRANSFERASE TERMINAL-INTERACTING PROTEIN 2"/>
    <property type="match status" value="1"/>
</dbReference>
<evidence type="ECO:0000256" key="2">
    <source>
        <dbReference type="ARBA" id="ARBA00023242"/>
    </source>
</evidence>
<feature type="compositionally biased region" description="Low complexity" evidence="3">
    <location>
        <begin position="205"/>
        <end position="216"/>
    </location>
</feature>
<evidence type="ECO:0000256" key="1">
    <source>
        <dbReference type="ARBA" id="ARBA00004604"/>
    </source>
</evidence>
<dbReference type="Proteomes" id="UP000650467">
    <property type="component" value="Unassembled WGS sequence"/>
</dbReference>
<dbReference type="AlphaFoldDB" id="A0A835W6G6"/>
<keyword evidence="2" id="KW-0539">Nucleus</keyword>
<dbReference type="Pfam" id="PF08698">
    <property type="entry name" value="Fcf2"/>
    <property type="match status" value="1"/>
</dbReference>
<evidence type="ECO:0000259" key="4">
    <source>
        <dbReference type="Pfam" id="PF08698"/>
    </source>
</evidence>
<feature type="compositionally biased region" description="Basic and acidic residues" evidence="3">
    <location>
        <begin position="54"/>
        <end position="72"/>
    </location>
</feature>
<dbReference type="EMBL" id="JAEHOC010000004">
    <property type="protein sequence ID" value="KAG2442347.1"/>
    <property type="molecule type" value="Genomic_DNA"/>
</dbReference>
<feature type="region of interest" description="Disordered" evidence="3">
    <location>
        <begin position="1"/>
        <end position="228"/>
    </location>
</feature>
<dbReference type="GO" id="GO:0003723">
    <property type="term" value="F:RNA binding"/>
    <property type="evidence" value="ECO:0007669"/>
    <property type="project" value="TreeGrafter"/>
</dbReference>
<proteinExistence type="predicted"/>
<feature type="compositionally biased region" description="Low complexity" evidence="3">
    <location>
        <begin position="10"/>
        <end position="53"/>
    </location>
</feature>
<evidence type="ECO:0000313" key="5">
    <source>
        <dbReference type="EMBL" id="KAG2442347.1"/>
    </source>
</evidence>
<protein>
    <recommendedName>
        <fullName evidence="4">Fcf2 pre-rRNA processing C-terminal domain-containing protein</fullName>
    </recommendedName>
</protein>
<feature type="compositionally biased region" description="Low complexity" evidence="3">
    <location>
        <begin position="100"/>
        <end position="113"/>
    </location>
</feature>
<feature type="compositionally biased region" description="Low complexity" evidence="3">
    <location>
        <begin position="122"/>
        <end position="161"/>
    </location>
</feature>
<keyword evidence="6" id="KW-1185">Reference proteome</keyword>
<feature type="domain" description="Fcf2 pre-rRNA processing C-terminal" evidence="4">
    <location>
        <begin position="288"/>
        <end position="378"/>
    </location>
</feature>
<evidence type="ECO:0000256" key="3">
    <source>
        <dbReference type="SAM" id="MobiDB-lite"/>
    </source>
</evidence>
<feature type="compositionally biased region" description="Low complexity" evidence="3">
    <location>
        <begin position="182"/>
        <end position="195"/>
    </location>
</feature>
<name>A0A835W6G6_CHLIN</name>
<reference evidence="5" key="1">
    <citation type="journal article" date="2020" name="bioRxiv">
        <title>Comparative genomics of Chlamydomonas.</title>
        <authorList>
            <person name="Craig R.J."/>
            <person name="Hasan A.R."/>
            <person name="Ness R.W."/>
            <person name="Keightley P.D."/>
        </authorList>
    </citation>
    <scope>NUCLEOTIDE SEQUENCE</scope>
    <source>
        <strain evidence="5">SAG 7.73</strain>
    </source>
</reference>
<comment type="caution">
    <text evidence="5">The sequence shown here is derived from an EMBL/GenBank/DDBJ whole genome shotgun (WGS) entry which is preliminary data.</text>
</comment>
<dbReference type="GO" id="GO:0006396">
    <property type="term" value="P:RNA processing"/>
    <property type="evidence" value="ECO:0007669"/>
    <property type="project" value="TreeGrafter"/>
</dbReference>
<dbReference type="GO" id="GO:0005730">
    <property type="term" value="C:nucleolus"/>
    <property type="evidence" value="ECO:0007669"/>
    <property type="project" value="UniProtKB-SubCell"/>
</dbReference>
<organism evidence="5 6">
    <name type="scientific">Chlamydomonas incerta</name>
    <dbReference type="NCBI Taxonomy" id="51695"/>
    <lineage>
        <taxon>Eukaryota</taxon>
        <taxon>Viridiplantae</taxon>
        <taxon>Chlorophyta</taxon>
        <taxon>core chlorophytes</taxon>
        <taxon>Chlorophyceae</taxon>
        <taxon>CS clade</taxon>
        <taxon>Chlamydomonadales</taxon>
        <taxon>Chlamydomonadaceae</taxon>
        <taxon>Chlamydomonas</taxon>
    </lineage>
</organism>
<accession>A0A835W6G6</accession>
<feature type="region of interest" description="Disordered" evidence="3">
    <location>
        <begin position="262"/>
        <end position="288"/>
    </location>
</feature>
<dbReference type="OrthoDB" id="427886at2759"/>
<feature type="compositionally biased region" description="Basic residues" evidence="3">
    <location>
        <begin position="389"/>
        <end position="398"/>
    </location>
</feature>
<dbReference type="InterPro" id="IPR039883">
    <property type="entry name" value="Fcf2/DNTTIP2"/>
</dbReference>
<dbReference type="InterPro" id="IPR014810">
    <property type="entry name" value="Fcf2_C"/>
</dbReference>
<evidence type="ECO:0000313" key="6">
    <source>
        <dbReference type="Proteomes" id="UP000650467"/>
    </source>
</evidence>
<feature type="compositionally biased region" description="Acidic residues" evidence="3">
    <location>
        <begin position="164"/>
        <end position="173"/>
    </location>
</feature>